<feature type="active site" evidence="6">
    <location>
        <position position="117"/>
    </location>
</feature>
<accession>M4V6H2</accession>
<keyword evidence="7" id="KW-0472">Membrane</keyword>
<evidence type="ECO:0000259" key="8">
    <source>
        <dbReference type="Pfam" id="PF10502"/>
    </source>
</evidence>
<evidence type="ECO:0000256" key="4">
    <source>
        <dbReference type="ARBA" id="ARBA00019232"/>
    </source>
</evidence>
<dbReference type="SUPFAM" id="SSF51306">
    <property type="entry name" value="LexA/Signal peptidase"/>
    <property type="match status" value="1"/>
</dbReference>
<gene>
    <name evidence="9" type="ORF">A11Q_742</name>
</gene>
<dbReference type="PANTHER" id="PTHR43390">
    <property type="entry name" value="SIGNAL PEPTIDASE I"/>
    <property type="match status" value="1"/>
</dbReference>
<dbReference type="InterPro" id="IPR019757">
    <property type="entry name" value="Pept_S26A_signal_pept_1_Lys-AS"/>
</dbReference>
<dbReference type="OrthoDB" id="150137at2"/>
<sequence>MFGRKGTTPKPQKQPKKEKYGGWDVKNKLFWTEGWGSMLLAVLAALTIRWLLLEAYVIPSGSMFPSLLKNDHIFVNKMTYGIRFPFSEKWMVKFREPERGEVIVFKYPQDMSTFFIKRIVGVPGDKVKFENGILYVNDKPQPKSVPKSSADFDYLREEDFQSEGGYHATKANYVHFTESLDGGYHDDKSPKIVEHSILMKKGEIMGFPGDGEWVVPQDALFVMGDNRYHSHDSRFWGFVPQKNILGRASFVWLSCEEMLPVVSVLCNPITIRGTRFFHSIH</sequence>
<dbReference type="PRINTS" id="PR00727">
    <property type="entry name" value="LEADERPTASE"/>
</dbReference>
<dbReference type="KEGG" id="bex:A11Q_742"/>
<dbReference type="PATRIC" id="fig|1184267.3.peg.751"/>
<dbReference type="GO" id="GO:0004252">
    <property type="term" value="F:serine-type endopeptidase activity"/>
    <property type="evidence" value="ECO:0007669"/>
    <property type="project" value="InterPro"/>
</dbReference>
<dbReference type="NCBIfam" id="TIGR02227">
    <property type="entry name" value="sigpep_I_bact"/>
    <property type="match status" value="1"/>
</dbReference>
<dbReference type="InterPro" id="IPR036286">
    <property type="entry name" value="LexA/Signal_pep-like_sf"/>
</dbReference>
<dbReference type="InterPro" id="IPR019758">
    <property type="entry name" value="Pept_S26A_signal_pept_1_CS"/>
</dbReference>
<evidence type="ECO:0000256" key="1">
    <source>
        <dbReference type="ARBA" id="ARBA00000677"/>
    </source>
</evidence>
<dbReference type="eggNOG" id="COG0681">
    <property type="taxonomic scope" value="Bacteria"/>
</dbReference>
<feature type="transmembrane region" description="Helical" evidence="7">
    <location>
        <begin position="34"/>
        <end position="53"/>
    </location>
</feature>
<organism evidence="9 10">
    <name type="scientific">Pseudobdellovibrio exovorus JSS</name>
    <dbReference type="NCBI Taxonomy" id="1184267"/>
    <lineage>
        <taxon>Bacteria</taxon>
        <taxon>Pseudomonadati</taxon>
        <taxon>Bdellovibrionota</taxon>
        <taxon>Bdellovibrionia</taxon>
        <taxon>Bdellovibrionales</taxon>
        <taxon>Pseudobdellovibrionaceae</taxon>
        <taxon>Pseudobdellovibrio</taxon>
    </lineage>
</organism>
<evidence type="ECO:0000256" key="6">
    <source>
        <dbReference type="PIRSR" id="PIRSR600223-1"/>
    </source>
</evidence>
<evidence type="ECO:0000256" key="3">
    <source>
        <dbReference type="ARBA" id="ARBA00013208"/>
    </source>
</evidence>
<dbReference type="PROSITE" id="PS00760">
    <property type="entry name" value="SPASE_I_2"/>
    <property type="match status" value="1"/>
</dbReference>
<dbReference type="STRING" id="1184267.A11Q_742"/>
<dbReference type="InterPro" id="IPR000223">
    <property type="entry name" value="Pept_S26A_signal_pept_1"/>
</dbReference>
<dbReference type="EMBL" id="CP003537">
    <property type="protein sequence ID" value="AGH94962.1"/>
    <property type="molecule type" value="Genomic_DNA"/>
</dbReference>
<proteinExistence type="inferred from homology"/>
<comment type="subcellular location">
    <subcellularLocation>
        <location evidence="7">Membrane</location>
        <topology evidence="7">Single-pass type II membrane protein</topology>
    </subcellularLocation>
</comment>
<dbReference type="GO" id="GO:0016020">
    <property type="term" value="C:membrane"/>
    <property type="evidence" value="ECO:0007669"/>
    <property type="project" value="UniProtKB-SubCell"/>
</dbReference>
<dbReference type="AlphaFoldDB" id="M4V6H2"/>
<dbReference type="PANTHER" id="PTHR43390:SF1">
    <property type="entry name" value="CHLOROPLAST PROCESSING PEPTIDASE"/>
    <property type="match status" value="1"/>
</dbReference>
<keyword evidence="10" id="KW-1185">Reference proteome</keyword>
<dbReference type="HOGENOM" id="CLU_028723_1_2_7"/>
<evidence type="ECO:0000256" key="2">
    <source>
        <dbReference type="ARBA" id="ARBA00009370"/>
    </source>
</evidence>
<dbReference type="PROSITE" id="PS00761">
    <property type="entry name" value="SPASE_I_3"/>
    <property type="match status" value="1"/>
</dbReference>
<dbReference type="Proteomes" id="UP000012040">
    <property type="component" value="Chromosome"/>
</dbReference>
<reference evidence="9 10" key="1">
    <citation type="journal article" date="2013" name="ISME J.">
        <title>By their genes ye shall know them: genomic signatures of predatory bacteria.</title>
        <authorList>
            <person name="Pasternak Z."/>
            <person name="Pietrokovski S."/>
            <person name="Rotem O."/>
            <person name="Gophna U."/>
            <person name="Lurie-Weinberger M.N."/>
            <person name="Jurkevitch E."/>
        </authorList>
    </citation>
    <scope>NUCLEOTIDE SEQUENCE [LARGE SCALE GENOMIC DNA]</scope>
    <source>
        <strain evidence="9 10">JSS</strain>
    </source>
</reference>
<feature type="domain" description="Peptidase S26" evidence="8">
    <location>
        <begin position="37"/>
        <end position="252"/>
    </location>
</feature>
<dbReference type="Gene3D" id="2.10.109.10">
    <property type="entry name" value="Umud Fragment, subunit A"/>
    <property type="match status" value="1"/>
</dbReference>
<dbReference type="Pfam" id="PF10502">
    <property type="entry name" value="Peptidase_S26"/>
    <property type="match status" value="1"/>
</dbReference>
<dbReference type="EC" id="3.4.21.89" evidence="3 7"/>
<keyword evidence="7" id="KW-0812">Transmembrane</keyword>
<evidence type="ECO:0000313" key="9">
    <source>
        <dbReference type="EMBL" id="AGH94962.1"/>
    </source>
</evidence>
<evidence type="ECO:0000256" key="5">
    <source>
        <dbReference type="ARBA" id="ARBA00022801"/>
    </source>
</evidence>
<keyword evidence="7" id="KW-0645">Protease</keyword>
<protein>
    <recommendedName>
        <fullName evidence="4 7">Signal peptidase I</fullName>
        <ecNumber evidence="3 7">3.4.21.89</ecNumber>
    </recommendedName>
</protein>
<evidence type="ECO:0000313" key="10">
    <source>
        <dbReference type="Proteomes" id="UP000012040"/>
    </source>
</evidence>
<dbReference type="RefSeq" id="WP_015469452.1">
    <property type="nucleotide sequence ID" value="NC_020813.1"/>
</dbReference>
<feature type="active site" evidence="6">
    <location>
        <position position="62"/>
    </location>
</feature>
<keyword evidence="5 7" id="KW-0378">Hydrolase</keyword>
<dbReference type="CDD" id="cd06530">
    <property type="entry name" value="S26_SPase_I"/>
    <property type="match status" value="1"/>
</dbReference>
<dbReference type="InterPro" id="IPR019533">
    <property type="entry name" value="Peptidase_S26"/>
</dbReference>
<dbReference type="GO" id="GO:0009003">
    <property type="term" value="F:signal peptidase activity"/>
    <property type="evidence" value="ECO:0007669"/>
    <property type="project" value="UniProtKB-EC"/>
</dbReference>
<evidence type="ECO:0000256" key="7">
    <source>
        <dbReference type="RuleBase" id="RU362042"/>
    </source>
</evidence>
<comment type="catalytic activity">
    <reaction evidence="1 7">
        <text>Cleavage of hydrophobic, N-terminal signal or leader sequences from secreted and periplasmic proteins.</text>
        <dbReference type="EC" id="3.4.21.89"/>
    </reaction>
</comment>
<dbReference type="GO" id="GO:0006465">
    <property type="term" value="P:signal peptide processing"/>
    <property type="evidence" value="ECO:0007669"/>
    <property type="project" value="InterPro"/>
</dbReference>
<comment type="similarity">
    <text evidence="2 7">Belongs to the peptidase S26 family.</text>
</comment>
<keyword evidence="7" id="KW-1133">Transmembrane helix</keyword>
<name>M4V6H2_9BACT</name>